<evidence type="ECO:0000256" key="1">
    <source>
        <dbReference type="ARBA" id="ARBA00021843"/>
    </source>
</evidence>
<name>A0A1G7EKA9_9FLAO</name>
<dbReference type="Gene3D" id="3.40.50.1820">
    <property type="entry name" value="alpha/beta hydrolase"/>
    <property type="match status" value="1"/>
</dbReference>
<dbReference type="EMBL" id="FNAS01000016">
    <property type="protein sequence ID" value="SDE64092.1"/>
    <property type="molecule type" value="Genomic_DNA"/>
</dbReference>
<proteinExistence type="predicted"/>
<gene>
    <name evidence="3" type="ORF">SAMN05421544_11630</name>
</gene>
<feature type="domain" description="AB hydrolase-1" evidence="2">
    <location>
        <begin position="17"/>
        <end position="107"/>
    </location>
</feature>
<dbReference type="Proteomes" id="UP000198517">
    <property type="component" value="Unassembled WGS sequence"/>
</dbReference>
<dbReference type="InterPro" id="IPR029058">
    <property type="entry name" value="AB_hydrolase_fold"/>
</dbReference>
<dbReference type="RefSeq" id="WP_092737458.1">
    <property type="nucleotide sequence ID" value="NZ_FNAS01000016.1"/>
</dbReference>
<organism evidence="3 4">
    <name type="scientific">Riemerella columbipharyngis</name>
    <dbReference type="NCBI Taxonomy" id="1071918"/>
    <lineage>
        <taxon>Bacteria</taxon>
        <taxon>Pseudomonadati</taxon>
        <taxon>Bacteroidota</taxon>
        <taxon>Flavobacteriia</taxon>
        <taxon>Flavobacteriales</taxon>
        <taxon>Weeksellaceae</taxon>
        <taxon>Riemerella</taxon>
    </lineage>
</organism>
<protein>
    <recommendedName>
        <fullName evidence="1">Proline iminopeptidase</fullName>
    </recommendedName>
</protein>
<dbReference type="InterPro" id="IPR005944">
    <property type="entry name" value="Pro_iminopeptidase"/>
</dbReference>
<reference evidence="3 4" key="1">
    <citation type="submission" date="2016-10" db="EMBL/GenBank/DDBJ databases">
        <authorList>
            <person name="de Groot N.N."/>
        </authorList>
    </citation>
    <scope>NUCLEOTIDE SEQUENCE [LARGE SCALE GENOMIC DNA]</scope>
    <source>
        <strain evidence="3 4">DSM 24015</strain>
    </source>
</reference>
<dbReference type="PANTHER" id="PTHR43722">
    <property type="entry name" value="PROLINE IMINOPEPTIDASE"/>
    <property type="match status" value="1"/>
</dbReference>
<dbReference type="GO" id="GO:0006508">
    <property type="term" value="P:proteolysis"/>
    <property type="evidence" value="ECO:0007669"/>
    <property type="project" value="InterPro"/>
</dbReference>
<dbReference type="InterPro" id="IPR000073">
    <property type="entry name" value="AB_hydrolase_1"/>
</dbReference>
<evidence type="ECO:0000313" key="4">
    <source>
        <dbReference type="Proteomes" id="UP000198517"/>
    </source>
</evidence>
<dbReference type="PANTHER" id="PTHR43722:SF1">
    <property type="entry name" value="PROLINE IMINOPEPTIDASE"/>
    <property type="match status" value="1"/>
</dbReference>
<evidence type="ECO:0000313" key="3">
    <source>
        <dbReference type="EMBL" id="SDE64092.1"/>
    </source>
</evidence>
<dbReference type="Pfam" id="PF00561">
    <property type="entry name" value="Abhydrolase_1"/>
    <property type="match status" value="1"/>
</dbReference>
<dbReference type="AlphaFoldDB" id="A0A1G7EKA9"/>
<evidence type="ECO:0000259" key="2">
    <source>
        <dbReference type="Pfam" id="PF00561"/>
    </source>
</evidence>
<dbReference type="STRING" id="1071918.SAMN05421544_11630"/>
<dbReference type="OrthoDB" id="9780932at2"/>
<accession>A0A1G7EKA9</accession>
<sequence>MIVGHLSSGKIGYELTLKELEKYFTMVYYDPRGTGKSEVPRTIEDYNQDCIVNEIEGLRKKLKVEQIYLFGHSEQSSIALEYALRFPKHTLGLILTGTSFAGTQQEDIEKRKASENKRMKESRWFWFRQVIKDWDYMDAHKTDTDSTGRNLLYAKIKWWCYNEATS</sequence>
<dbReference type="GO" id="GO:0004177">
    <property type="term" value="F:aminopeptidase activity"/>
    <property type="evidence" value="ECO:0007669"/>
    <property type="project" value="UniProtKB-EC"/>
</dbReference>
<keyword evidence="4" id="KW-1185">Reference proteome</keyword>
<dbReference type="SUPFAM" id="SSF53474">
    <property type="entry name" value="alpha/beta-Hydrolases"/>
    <property type="match status" value="1"/>
</dbReference>
<dbReference type="GO" id="GO:0005737">
    <property type="term" value="C:cytoplasm"/>
    <property type="evidence" value="ECO:0007669"/>
    <property type="project" value="InterPro"/>
</dbReference>